<keyword evidence="7" id="KW-1185">Reference proteome</keyword>
<dbReference type="PRINTS" id="PR00259">
    <property type="entry name" value="TMFOUR"/>
</dbReference>
<organism evidence="6 7">
    <name type="scientific">Euroglyphus maynei</name>
    <name type="common">Mayne's house dust mite</name>
    <dbReference type="NCBI Taxonomy" id="6958"/>
    <lineage>
        <taxon>Eukaryota</taxon>
        <taxon>Metazoa</taxon>
        <taxon>Ecdysozoa</taxon>
        <taxon>Arthropoda</taxon>
        <taxon>Chelicerata</taxon>
        <taxon>Arachnida</taxon>
        <taxon>Acari</taxon>
        <taxon>Acariformes</taxon>
        <taxon>Sarcoptiformes</taxon>
        <taxon>Astigmata</taxon>
        <taxon>Psoroptidia</taxon>
        <taxon>Analgoidea</taxon>
        <taxon>Pyroglyphidae</taxon>
        <taxon>Pyroglyphinae</taxon>
        <taxon>Euroglyphus</taxon>
    </lineage>
</organism>
<dbReference type="InterPro" id="IPR008952">
    <property type="entry name" value="Tetraspanin_EC2_sf"/>
</dbReference>
<sequence length="200" mass="23168">MGKHSKQHSSSWSHFANSTVVLCIYIFILLFLFTVQLVIGLLSIITVSPDHVFFSTNSIRNDDFLVSVRESVDITDILVNRGEEIEPLYREFHCCGWNYYDDYEYLRIIDNDDNNQSIMIDQYRNKTIPVPDACCKTFVPNCGQRKHPNNIYYDGCWSKFGAEMRDYVLMLGWTALAFAVIELIGLMFAVCHYVQIMSKS</sequence>
<evidence type="ECO:0000313" key="7">
    <source>
        <dbReference type="Proteomes" id="UP000194236"/>
    </source>
</evidence>
<dbReference type="OrthoDB" id="9993879at2759"/>
<dbReference type="EMBL" id="MUJZ01061086">
    <property type="protein sequence ID" value="OTF71439.1"/>
    <property type="molecule type" value="Genomic_DNA"/>
</dbReference>
<evidence type="ECO:0000256" key="4">
    <source>
        <dbReference type="ARBA" id="ARBA00023136"/>
    </source>
</evidence>
<evidence type="ECO:0000256" key="3">
    <source>
        <dbReference type="ARBA" id="ARBA00022989"/>
    </source>
</evidence>
<evidence type="ECO:0000256" key="1">
    <source>
        <dbReference type="ARBA" id="ARBA00004141"/>
    </source>
</evidence>
<keyword evidence="2 5" id="KW-0812">Transmembrane</keyword>
<evidence type="ECO:0000313" key="6">
    <source>
        <dbReference type="EMBL" id="OTF71439.1"/>
    </source>
</evidence>
<evidence type="ECO:0000256" key="5">
    <source>
        <dbReference type="SAM" id="Phobius"/>
    </source>
</evidence>
<comment type="subcellular location">
    <subcellularLocation>
        <location evidence="1">Membrane</location>
        <topology evidence="1">Multi-pass membrane protein</topology>
    </subcellularLocation>
</comment>
<reference evidence="6 7" key="1">
    <citation type="submission" date="2017-03" db="EMBL/GenBank/DDBJ databases">
        <title>Genome Survey of Euroglyphus maynei.</title>
        <authorList>
            <person name="Arlian L.G."/>
            <person name="Morgan M.S."/>
            <person name="Rider S.D."/>
        </authorList>
    </citation>
    <scope>NUCLEOTIDE SEQUENCE [LARGE SCALE GENOMIC DNA]</scope>
    <source>
        <strain evidence="6">Arlian Lab</strain>
        <tissue evidence="6">Whole body</tissue>
    </source>
</reference>
<dbReference type="InterPro" id="IPR018499">
    <property type="entry name" value="Tetraspanin/Peripherin"/>
</dbReference>
<proteinExistence type="predicted"/>
<accession>A0A1Y3ASL7</accession>
<name>A0A1Y3ASL7_EURMA</name>
<dbReference type="Pfam" id="PF00335">
    <property type="entry name" value="Tetraspanin"/>
    <property type="match status" value="1"/>
</dbReference>
<evidence type="ECO:0000256" key="2">
    <source>
        <dbReference type="ARBA" id="ARBA00022692"/>
    </source>
</evidence>
<dbReference type="SUPFAM" id="SSF48652">
    <property type="entry name" value="Tetraspanin"/>
    <property type="match status" value="1"/>
</dbReference>
<dbReference type="AlphaFoldDB" id="A0A1Y3ASL7"/>
<dbReference type="GO" id="GO:0016020">
    <property type="term" value="C:membrane"/>
    <property type="evidence" value="ECO:0007669"/>
    <property type="project" value="UniProtKB-SubCell"/>
</dbReference>
<dbReference type="Gene3D" id="1.10.1450.10">
    <property type="entry name" value="Tetraspanin"/>
    <property type="match status" value="1"/>
</dbReference>
<feature type="transmembrane region" description="Helical" evidence="5">
    <location>
        <begin position="167"/>
        <end position="194"/>
    </location>
</feature>
<dbReference type="Proteomes" id="UP000194236">
    <property type="component" value="Unassembled WGS sequence"/>
</dbReference>
<keyword evidence="4 5" id="KW-0472">Membrane</keyword>
<keyword evidence="3 5" id="KW-1133">Transmembrane helix</keyword>
<gene>
    <name evidence="6" type="ORF">BLA29_003480</name>
</gene>
<comment type="caution">
    <text evidence="6">The sequence shown here is derived from an EMBL/GenBank/DDBJ whole genome shotgun (WGS) entry which is preliminary data.</text>
</comment>
<protein>
    <submittedName>
        <fullName evidence="6">CD151 antigen-like protein</fullName>
    </submittedName>
</protein>
<feature type="transmembrane region" description="Helical" evidence="5">
    <location>
        <begin position="20"/>
        <end position="45"/>
    </location>
</feature>